<keyword evidence="2" id="KW-1185">Reference proteome</keyword>
<proteinExistence type="predicted"/>
<dbReference type="OrthoDB" id="1922895at2"/>
<evidence type="ECO:0000313" key="1">
    <source>
        <dbReference type="EMBL" id="RID88926.1"/>
    </source>
</evidence>
<comment type="caution">
    <text evidence="1">The sequence shown here is derived from an EMBL/GenBank/DDBJ whole genome shotgun (WGS) entry which is preliminary data.</text>
</comment>
<reference evidence="1 2" key="1">
    <citation type="submission" date="2018-08" db="EMBL/GenBank/DDBJ databases">
        <title>Bacillus jemisoniae sp. nov., Bacillus chryseoplanitiae sp. nov., Bacillus resnikiae sp. nov., and Bacillus frankliniae sp. nov., isolated from Viking spacecraft and associated surfaces.</title>
        <authorList>
            <person name="Seuylemezian A."/>
            <person name="Vaishampayan P."/>
        </authorList>
    </citation>
    <scope>NUCLEOTIDE SEQUENCE [LARGE SCALE GENOMIC DNA]</scope>
    <source>
        <strain evidence="1 2">JJ-247</strain>
    </source>
</reference>
<dbReference type="RefSeq" id="WP_119110838.1">
    <property type="nucleotide sequence ID" value="NZ_CBCSEO010000001.1"/>
</dbReference>
<dbReference type="Proteomes" id="UP000265816">
    <property type="component" value="Unassembled WGS sequence"/>
</dbReference>
<accession>A0A398BNJ3</accession>
<sequence>MERFRNYGLWLALAALGGLILNDAGLVAPDKYEQYVDMIFAVLVAAGVISNPSQGKGFKDDK</sequence>
<dbReference type="EMBL" id="QWVT01000001">
    <property type="protein sequence ID" value="RID88926.1"/>
    <property type="molecule type" value="Genomic_DNA"/>
</dbReference>
<protein>
    <submittedName>
        <fullName evidence="1">Holin</fullName>
    </submittedName>
</protein>
<name>A0A398BNJ3_9BACI</name>
<organism evidence="1 2">
    <name type="scientific">Mesobacillus zeae</name>
    <dbReference type="NCBI Taxonomy" id="1917180"/>
    <lineage>
        <taxon>Bacteria</taxon>
        <taxon>Bacillati</taxon>
        <taxon>Bacillota</taxon>
        <taxon>Bacilli</taxon>
        <taxon>Bacillales</taxon>
        <taxon>Bacillaceae</taxon>
        <taxon>Mesobacillus</taxon>
    </lineage>
</organism>
<dbReference type="AlphaFoldDB" id="A0A398BNJ3"/>
<gene>
    <name evidence="1" type="ORF">D1970_00030</name>
</gene>
<evidence type="ECO:0000313" key="2">
    <source>
        <dbReference type="Proteomes" id="UP000265816"/>
    </source>
</evidence>